<keyword evidence="3" id="KW-1185">Reference proteome</keyword>
<gene>
    <name evidence="2" type="ORF">CANARDRAFT_7343</name>
</gene>
<dbReference type="Gene3D" id="3.90.1150.10">
    <property type="entry name" value="Aspartate Aminotransferase, domain 1"/>
    <property type="match status" value="1"/>
</dbReference>
<name>A0A1E4T2N7_9ASCO</name>
<feature type="domain" description="Aminotransferase class I/classII large" evidence="1">
    <location>
        <begin position="54"/>
        <end position="425"/>
    </location>
</feature>
<evidence type="ECO:0000313" key="3">
    <source>
        <dbReference type="Proteomes" id="UP000094801"/>
    </source>
</evidence>
<dbReference type="CDD" id="cd00609">
    <property type="entry name" value="AAT_like"/>
    <property type="match status" value="1"/>
</dbReference>
<evidence type="ECO:0000313" key="2">
    <source>
        <dbReference type="EMBL" id="ODV85982.1"/>
    </source>
</evidence>
<organism evidence="2 3">
    <name type="scientific">[Candida] arabinofermentans NRRL YB-2248</name>
    <dbReference type="NCBI Taxonomy" id="983967"/>
    <lineage>
        <taxon>Eukaryota</taxon>
        <taxon>Fungi</taxon>
        <taxon>Dikarya</taxon>
        <taxon>Ascomycota</taxon>
        <taxon>Saccharomycotina</taxon>
        <taxon>Pichiomycetes</taxon>
        <taxon>Pichiales</taxon>
        <taxon>Pichiaceae</taxon>
        <taxon>Ogataea</taxon>
        <taxon>Ogataea/Candida clade</taxon>
    </lineage>
</organism>
<dbReference type="InterPro" id="IPR015422">
    <property type="entry name" value="PyrdxlP-dep_Trfase_small"/>
</dbReference>
<dbReference type="PANTHER" id="PTHR42858:SF1">
    <property type="entry name" value="LD15494P"/>
    <property type="match status" value="1"/>
</dbReference>
<dbReference type="InterPro" id="IPR004839">
    <property type="entry name" value="Aminotransferase_I/II_large"/>
</dbReference>
<accession>A0A1E4T2N7</accession>
<protein>
    <recommendedName>
        <fullName evidence="1">Aminotransferase class I/classII large domain-containing protein</fullName>
    </recommendedName>
</protein>
<dbReference type="AlphaFoldDB" id="A0A1E4T2N7"/>
<dbReference type="InterPro" id="IPR015424">
    <property type="entry name" value="PyrdxlP-dep_Trfase"/>
</dbReference>
<dbReference type="SUPFAM" id="SSF53383">
    <property type="entry name" value="PLP-dependent transferases"/>
    <property type="match status" value="1"/>
</dbReference>
<dbReference type="FunFam" id="3.40.640.10:FF:000080">
    <property type="entry name" value="Aminotransferase, putative"/>
    <property type="match status" value="1"/>
</dbReference>
<dbReference type="InterPro" id="IPR015421">
    <property type="entry name" value="PyrdxlP-dep_Trfase_major"/>
</dbReference>
<dbReference type="OrthoDB" id="7042322at2759"/>
<proteinExistence type="predicted"/>
<dbReference type="Gene3D" id="3.40.640.10">
    <property type="entry name" value="Type I PLP-dependent aspartate aminotransferase-like (Major domain)"/>
    <property type="match status" value="1"/>
</dbReference>
<evidence type="ECO:0000259" key="1">
    <source>
        <dbReference type="Pfam" id="PF00155"/>
    </source>
</evidence>
<dbReference type="GO" id="GO:0047536">
    <property type="term" value="F:2-aminoadipate transaminase activity"/>
    <property type="evidence" value="ECO:0007669"/>
    <property type="project" value="TreeGrafter"/>
</dbReference>
<dbReference type="Proteomes" id="UP000094801">
    <property type="component" value="Unassembled WGS sequence"/>
</dbReference>
<dbReference type="STRING" id="983967.A0A1E4T2N7"/>
<dbReference type="Pfam" id="PF00155">
    <property type="entry name" value="Aminotran_1_2"/>
    <property type="match status" value="1"/>
</dbReference>
<dbReference type="GO" id="GO:0030170">
    <property type="term" value="F:pyridoxal phosphate binding"/>
    <property type="evidence" value="ECO:0007669"/>
    <property type="project" value="InterPro"/>
</dbReference>
<dbReference type="EMBL" id="KV453851">
    <property type="protein sequence ID" value="ODV85982.1"/>
    <property type="molecule type" value="Genomic_DNA"/>
</dbReference>
<dbReference type="PANTHER" id="PTHR42858">
    <property type="entry name" value="AMINOTRANSFERASE"/>
    <property type="match status" value="1"/>
</dbReference>
<sequence length="437" mass="49123">MSHQTVAAFNFFKGHPSTELLPTKQILTATTSILKRFDNTDDSYDGFSDTHPLNYGPDLGNLEVRKLIADWNTKNFKLEKAIDPECINLTSGSSYGLMNILTQFSSPHNNLTKRAFLVSPTYFLFNAAFIDAGFGEKMTSITEFNDGQIDFKKLENELIKCELEDSEKFEITPERIKNIYDPDRPLKHIFKYILYIVPTFSNPKGGSLTASNREKLIEIARKFNILIICDDVYDLLDYRTNSNYYKRLVHYDRDTLPTPDSYGNVVSNATFSKILGPGLRVGYQETPTEKLAYLLSQGGAHRSGGTPSHLNTVIVGELLRTGVVDEFVAKLVQVYSKRVQVCIKAINDYLPVGTQISNFEGGYFCWVTLPEGYDSLEISKKCSAKGVILATGDNFEVTGDEQDWGKSGVRLSISHLKEEKIEEGIKIWGEICKAEKS</sequence>
<reference evidence="3" key="1">
    <citation type="submission" date="2016-04" db="EMBL/GenBank/DDBJ databases">
        <title>Comparative genomics of biotechnologically important yeasts.</title>
        <authorList>
            <consortium name="DOE Joint Genome Institute"/>
            <person name="Riley R."/>
            <person name="Haridas S."/>
            <person name="Wolfe K.H."/>
            <person name="Lopes M.R."/>
            <person name="Hittinger C.T."/>
            <person name="Goker M."/>
            <person name="Salamov A."/>
            <person name="Wisecaver J."/>
            <person name="Long T.M."/>
            <person name="Aerts A.L."/>
            <person name="Barry K."/>
            <person name="Choi C."/>
            <person name="Clum A."/>
            <person name="Coughlan A.Y."/>
            <person name="Deshpande S."/>
            <person name="Douglass A.P."/>
            <person name="Hanson S.J."/>
            <person name="Klenk H.-P."/>
            <person name="Labutti K."/>
            <person name="Lapidus A."/>
            <person name="Lindquist E."/>
            <person name="Lipzen A."/>
            <person name="Meier-Kolthoff J.P."/>
            <person name="Ohm R.A."/>
            <person name="Otillar R.P."/>
            <person name="Pangilinan J."/>
            <person name="Peng Y."/>
            <person name="Rokas A."/>
            <person name="Rosa C.A."/>
            <person name="Scheuner C."/>
            <person name="Sibirny A.A."/>
            <person name="Slot J.C."/>
            <person name="Stielow J.B."/>
            <person name="Sun H."/>
            <person name="Kurtzman C.P."/>
            <person name="Blackwell M."/>
            <person name="Grigoriev I.V."/>
            <person name="Jeffries T.W."/>
        </authorList>
    </citation>
    <scope>NUCLEOTIDE SEQUENCE [LARGE SCALE GENOMIC DNA]</scope>
    <source>
        <strain evidence="3">NRRL YB-2248</strain>
    </source>
</reference>